<gene>
    <name evidence="2" type="ORF">E2C01_049871</name>
</gene>
<evidence type="ECO:0000313" key="2">
    <source>
        <dbReference type="EMBL" id="MPC55925.1"/>
    </source>
</evidence>
<comment type="caution">
    <text evidence="2">The sequence shown here is derived from an EMBL/GenBank/DDBJ whole genome shotgun (WGS) entry which is preliminary data.</text>
</comment>
<reference evidence="2 3" key="1">
    <citation type="submission" date="2019-05" db="EMBL/GenBank/DDBJ databases">
        <title>Another draft genome of Portunus trituberculatus and its Hox gene families provides insights of decapod evolution.</title>
        <authorList>
            <person name="Jeong J.-H."/>
            <person name="Song I."/>
            <person name="Kim S."/>
            <person name="Choi T."/>
            <person name="Kim D."/>
            <person name="Ryu S."/>
            <person name="Kim W."/>
        </authorList>
    </citation>
    <scope>NUCLEOTIDE SEQUENCE [LARGE SCALE GENOMIC DNA]</scope>
    <source>
        <tissue evidence="2">Muscle</tissue>
    </source>
</reference>
<evidence type="ECO:0000313" key="3">
    <source>
        <dbReference type="Proteomes" id="UP000324222"/>
    </source>
</evidence>
<keyword evidence="3" id="KW-1185">Reference proteome</keyword>
<name>A0A5B7GEY8_PORTR</name>
<accession>A0A5B7GEY8</accession>
<protein>
    <submittedName>
        <fullName evidence="2">Uncharacterized protein</fullName>
    </submittedName>
</protein>
<sequence>MAIPPSPSPPQPITITQLDAIPSTKTHRYHRQLPSFQHESQTPESHLSPARDLHHLLMGHRQGSPSPARPSIPVTPAGT</sequence>
<dbReference type="Proteomes" id="UP000324222">
    <property type="component" value="Unassembled WGS sequence"/>
</dbReference>
<feature type="region of interest" description="Disordered" evidence="1">
    <location>
        <begin position="30"/>
        <end position="79"/>
    </location>
</feature>
<dbReference type="AlphaFoldDB" id="A0A5B7GEY8"/>
<organism evidence="2 3">
    <name type="scientific">Portunus trituberculatus</name>
    <name type="common">Swimming crab</name>
    <name type="synonym">Neptunus trituberculatus</name>
    <dbReference type="NCBI Taxonomy" id="210409"/>
    <lineage>
        <taxon>Eukaryota</taxon>
        <taxon>Metazoa</taxon>
        <taxon>Ecdysozoa</taxon>
        <taxon>Arthropoda</taxon>
        <taxon>Crustacea</taxon>
        <taxon>Multicrustacea</taxon>
        <taxon>Malacostraca</taxon>
        <taxon>Eumalacostraca</taxon>
        <taxon>Eucarida</taxon>
        <taxon>Decapoda</taxon>
        <taxon>Pleocyemata</taxon>
        <taxon>Brachyura</taxon>
        <taxon>Eubrachyura</taxon>
        <taxon>Portunoidea</taxon>
        <taxon>Portunidae</taxon>
        <taxon>Portuninae</taxon>
        <taxon>Portunus</taxon>
    </lineage>
</organism>
<evidence type="ECO:0000256" key="1">
    <source>
        <dbReference type="SAM" id="MobiDB-lite"/>
    </source>
</evidence>
<dbReference type="EMBL" id="VSRR010013552">
    <property type="protein sequence ID" value="MPC55925.1"/>
    <property type="molecule type" value="Genomic_DNA"/>
</dbReference>
<proteinExistence type="predicted"/>
<feature type="compositionally biased region" description="Polar residues" evidence="1">
    <location>
        <begin position="34"/>
        <end position="45"/>
    </location>
</feature>